<dbReference type="Proteomes" id="UP000053201">
    <property type="component" value="Unassembled WGS sequence"/>
</dbReference>
<evidence type="ECO:0000313" key="11">
    <source>
        <dbReference type="Proteomes" id="UP000053201"/>
    </source>
</evidence>
<dbReference type="GO" id="GO:0003906">
    <property type="term" value="F:DNA-(apurinic or apyrimidinic site) endonuclease activity"/>
    <property type="evidence" value="ECO:0007669"/>
    <property type="project" value="TreeGrafter"/>
</dbReference>
<dbReference type="AlphaFoldDB" id="A0A0L0H7T4"/>
<keyword evidence="5" id="KW-0378">Hydrolase</keyword>
<dbReference type="CDD" id="cd00019">
    <property type="entry name" value="AP2Ec"/>
    <property type="match status" value="1"/>
</dbReference>
<dbReference type="SMART" id="SM00518">
    <property type="entry name" value="AP2Ec"/>
    <property type="match status" value="1"/>
</dbReference>
<feature type="compositionally biased region" description="Basic and acidic residues" evidence="8">
    <location>
        <begin position="98"/>
        <end position="117"/>
    </location>
</feature>
<evidence type="ECO:0000256" key="1">
    <source>
        <dbReference type="ARBA" id="ARBA00001947"/>
    </source>
</evidence>
<keyword evidence="11" id="KW-1185">Reference proteome</keyword>
<dbReference type="EMBL" id="KQ257466">
    <property type="protein sequence ID" value="KNC96981.1"/>
    <property type="molecule type" value="Genomic_DNA"/>
</dbReference>
<evidence type="ECO:0000256" key="8">
    <source>
        <dbReference type="SAM" id="MobiDB-lite"/>
    </source>
</evidence>
<evidence type="ECO:0000256" key="7">
    <source>
        <dbReference type="ARBA" id="ARBA00023204"/>
    </source>
</evidence>
<keyword evidence="10" id="KW-0255">Endonuclease</keyword>
<dbReference type="GeneID" id="27690988"/>
<protein>
    <submittedName>
        <fullName evidence="10">Apurinic endonuclease (APN1)</fullName>
    </submittedName>
</protein>
<keyword evidence="4" id="KW-0227">DNA damage</keyword>
<proteinExistence type="inferred from homology"/>
<evidence type="ECO:0000259" key="9">
    <source>
        <dbReference type="Pfam" id="PF01261"/>
    </source>
</evidence>
<keyword evidence="7" id="KW-0234">DNA repair</keyword>
<dbReference type="RefSeq" id="XP_016605021.1">
    <property type="nucleotide sequence ID" value="XM_016755951.1"/>
</dbReference>
<evidence type="ECO:0000256" key="4">
    <source>
        <dbReference type="ARBA" id="ARBA00022763"/>
    </source>
</evidence>
<dbReference type="Pfam" id="PF01261">
    <property type="entry name" value="AP_endonuc_2"/>
    <property type="match status" value="1"/>
</dbReference>
<dbReference type="PANTHER" id="PTHR21445:SF0">
    <property type="entry name" value="APURINIC-APYRIMIDINIC ENDONUCLEASE"/>
    <property type="match status" value="1"/>
</dbReference>
<dbReference type="OMA" id="DEGCQSH"/>
<dbReference type="VEuPathDB" id="FungiDB:SPPG_07799"/>
<dbReference type="PANTHER" id="PTHR21445">
    <property type="entry name" value="ENDONUCLEASE IV ENDODEOXYRIBONUCLEASE IV"/>
    <property type="match status" value="1"/>
</dbReference>
<dbReference type="SUPFAM" id="SSF51658">
    <property type="entry name" value="Xylose isomerase-like"/>
    <property type="match status" value="1"/>
</dbReference>
<dbReference type="InterPro" id="IPR013022">
    <property type="entry name" value="Xyl_isomerase-like_TIM-brl"/>
</dbReference>
<dbReference type="PROSITE" id="PS51432">
    <property type="entry name" value="AP_NUCLEASE_F2_4"/>
    <property type="match status" value="1"/>
</dbReference>
<comment type="cofactor">
    <cofactor evidence="1">
        <name>Zn(2+)</name>
        <dbReference type="ChEBI" id="CHEBI:29105"/>
    </cofactor>
</comment>
<feature type="region of interest" description="Disordered" evidence="8">
    <location>
        <begin position="86"/>
        <end position="203"/>
    </location>
</feature>
<dbReference type="GO" id="GO:0005634">
    <property type="term" value="C:nucleus"/>
    <property type="evidence" value="ECO:0007669"/>
    <property type="project" value="TreeGrafter"/>
</dbReference>
<name>A0A0L0H7T4_SPIPD</name>
<dbReference type="PROSITE" id="PS00731">
    <property type="entry name" value="AP_NUCLEASE_F2_3"/>
    <property type="match status" value="1"/>
</dbReference>
<dbReference type="OrthoDB" id="7663182at2759"/>
<dbReference type="InterPro" id="IPR018246">
    <property type="entry name" value="AP_endonuc_F2_Zn_BS"/>
</dbReference>
<keyword evidence="6" id="KW-0862">Zinc</keyword>
<evidence type="ECO:0000256" key="2">
    <source>
        <dbReference type="ARBA" id="ARBA00005340"/>
    </source>
</evidence>
<sequence>MLLDGFSQFIYQPLSHLLQPRIFCSCALKAAAMTTSSPLRRSTRLVVQQVTTKTMQSVAPETAEVKGERRRVASKAVSYKIEEVDDVEERTGAPETGTEQKRWPKQENNKNGQEDKPLKRRRKRAEAVDAIDGDEVKMPDDDLKTKRQKHRNKGISDDKDMVASGEPTEAEKEKPAKRRVTKAKSTANEEDEKSIKKPKKPKVEKTIEIPDMDTEYMWARAKACKKYVGAHVSAAGGSHNAVITSTKIGGTCFALFVKNQRRWESPPTPGSQVEAFAKACPLAGFCPKTHVLPHGSYLVNLANYEDERATQAFNGFVDELKRCEELGIGLYNFQLSIVEAVHEQHLSMRGTIFLIALSGYDIRTQETYNATLTSFDRIVGLKYLRAMHINDSKCPLGSKKDRHENLGKGEIGLEAFRCIMNDERMNGIPLVLETPERDGDMGYKEEIDILYGLVESK</sequence>
<evidence type="ECO:0000313" key="10">
    <source>
        <dbReference type="EMBL" id="KNC96981.1"/>
    </source>
</evidence>
<dbReference type="InterPro" id="IPR001719">
    <property type="entry name" value="AP_endonuc_2"/>
</dbReference>
<evidence type="ECO:0000256" key="6">
    <source>
        <dbReference type="ARBA" id="ARBA00022833"/>
    </source>
</evidence>
<comment type="similarity">
    <text evidence="2">Belongs to the AP endonuclease 2 family.</text>
</comment>
<dbReference type="InParanoid" id="A0A0L0H7T4"/>
<keyword evidence="3" id="KW-0479">Metal-binding</keyword>
<accession>A0A0L0H7T4</accession>
<evidence type="ECO:0000256" key="5">
    <source>
        <dbReference type="ARBA" id="ARBA00022801"/>
    </source>
</evidence>
<dbReference type="Gene3D" id="3.20.20.150">
    <property type="entry name" value="Divalent-metal-dependent TIM barrel enzymes"/>
    <property type="match status" value="2"/>
</dbReference>
<gene>
    <name evidence="10" type="ORF">SPPG_07799</name>
</gene>
<dbReference type="GO" id="GO:0008270">
    <property type="term" value="F:zinc ion binding"/>
    <property type="evidence" value="ECO:0007669"/>
    <property type="project" value="InterPro"/>
</dbReference>
<feature type="compositionally biased region" description="Basic and acidic residues" evidence="8">
    <location>
        <begin position="134"/>
        <end position="145"/>
    </location>
</feature>
<evidence type="ECO:0000256" key="3">
    <source>
        <dbReference type="ARBA" id="ARBA00022723"/>
    </source>
</evidence>
<dbReference type="InterPro" id="IPR036237">
    <property type="entry name" value="Xyl_isomerase-like_sf"/>
</dbReference>
<dbReference type="GO" id="GO:0006284">
    <property type="term" value="P:base-excision repair"/>
    <property type="evidence" value="ECO:0007669"/>
    <property type="project" value="TreeGrafter"/>
</dbReference>
<dbReference type="GO" id="GO:0003677">
    <property type="term" value="F:DNA binding"/>
    <property type="evidence" value="ECO:0007669"/>
    <property type="project" value="InterPro"/>
</dbReference>
<dbReference type="GO" id="GO:0008081">
    <property type="term" value="F:phosphoric diester hydrolase activity"/>
    <property type="evidence" value="ECO:0007669"/>
    <property type="project" value="TreeGrafter"/>
</dbReference>
<dbReference type="STRING" id="645134.A0A0L0H7T4"/>
<dbReference type="eggNOG" id="KOG3997">
    <property type="taxonomic scope" value="Eukaryota"/>
</dbReference>
<organism evidence="10 11">
    <name type="scientific">Spizellomyces punctatus (strain DAOM BR117)</name>
    <dbReference type="NCBI Taxonomy" id="645134"/>
    <lineage>
        <taxon>Eukaryota</taxon>
        <taxon>Fungi</taxon>
        <taxon>Fungi incertae sedis</taxon>
        <taxon>Chytridiomycota</taxon>
        <taxon>Chytridiomycota incertae sedis</taxon>
        <taxon>Chytridiomycetes</taxon>
        <taxon>Spizellomycetales</taxon>
        <taxon>Spizellomycetaceae</taxon>
        <taxon>Spizellomyces</taxon>
    </lineage>
</organism>
<dbReference type="GO" id="GO:0005739">
    <property type="term" value="C:mitochondrion"/>
    <property type="evidence" value="ECO:0007669"/>
    <property type="project" value="TreeGrafter"/>
</dbReference>
<reference evidence="10 11" key="1">
    <citation type="submission" date="2009-08" db="EMBL/GenBank/DDBJ databases">
        <title>The Genome Sequence of Spizellomyces punctatus strain DAOM BR117.</title>
        <authorList>
            <consortium name="The Broad Institute Genome Sequencing Platform"/>
            <person name="Russ C."/>
            <person name="Cuomo C."/>
            <person name="Shea T."/>
            <person name="Young S.K."/>
            <person name="Zeng Q."/>
            <person name="Koehrsen M."/>
            <person name="Haas B."/>
            <person name="Borodovsky M."/>
            <person name="Guigo R."/>
            <person name="Alvarado L."/>
            <person name="Berlin A."/>
            <person name="Bochicchio J."/>
            <person name="Borenstein D."/>
            <person name="Chapman S."/>
            <person name="Chen Z."/>
            <person name="Engels R."/>
            <person name="Freedman E."/>
            <person name="Gellesch M."/>
            <person name="Goldberg J."/>
            <person name="Griggs A."/>
            <person name="Gujja S."/>
            <person name="Heiman D."/>
            <person name="Hepburn T."/>
            <person name="Howarth C."/>
            <person name="Jen D."/>
            <person name="Larson L."/>
            <person name="Lewis B."/>
            <person name="Mehta T."/>
            <person name="Park D."/>
            <person name="Pearson M."/>
            <person name="Roberts A."/>
            <person name="Saif S."/>
            <person name="Shenoy N."/>
            <person name="Sisk P."/>
            <person name="Stolte C."/>
            <person name="Sykes S."/>
            <person name="Thomson T."/>
            <person name="Walk T."/>
            <person name="White J."/>
            <person name="Yandava C."/>
            <person name="Burger G."/>
            <person name="Gray M.W."/>
            <person name="Holland P.W.H."/>
            <person name="King N."/>
            <person name="Lang F.B.F."/>
            <person name="Roger A.J."/>
            <person name="Ruiz-Trillo I."/>
            <person name="Lander E."/>
            <person name="Nusbaum C."/>
        </authorList>
    </citation>
    <scope>NUCLEOTIDE SEQUENCE [LARGE SCALE GENOMIC DNA]</scope>
    <source>
        <strain evidence="10 11">DAOM BR117</strain>
    </source>
</reference>
<feature type="domain" description="Xylose isomerase-like TIM barrel" evidence="9">
    <location>
        <begin position="373"/>
        <end position="450"/>
    </location>
</feature>
<keyword evidence="10" id="KW-0540">Nuclease</keyword>